<dbReference type="OrthoDB" id="9799165at2"/>
<evidence type="ECO:0000313" key="1">
    <source>
        <dbReference type="EMBL" id="TYS19916.1"/>
    </source>
</evidence>
<accession>A0A5D4P2G6</accession>
<sequence>MERRYVPREARWVHELMLLGEDMYPEGRGGYMVGEIYSKDMYRGEKQGYLFPKEDVFFSSIQ</sequence>
<name>A0A5D4P2G6_9BACI</name>
<gene>
    <name evidence="1" type="ORF">FZC78_02515</name>
</gene>
<dbReference type="RefSeq" id="WP_148938105.1">
    <property type="nucleotide sequence ID" value="NZ_VTEI01000001.1"/>
</dbReference>
<proteinExistence type="predicted"/>
<evidence type="ECO:0000313" key="2">
    <source>
        <dbReference type="Proteomes" id="UP000322267"/>
    </source>
</evidence>
<organism evidence="1 2">
    <name type="scientific">Rossellomorea vietnamensis</name>
    <dbReference type="NCBI Taxonomy" id="218284"/>
    <lineage>
        <taxon>Bacteria</taxon>
        <taxon>Bacillati</taxon>
        <taxon>Bacillota</taxon>
        <taxon>Bacilli</taxon>
        <taxon>Bacillales</taxon>
        <taxon>Bacillaceae</taxon>
        <taxon>Rossellomorea</taxon>
    </lineage>
</organism>
<comment type="caution">
    <text evidence="1">The sequence shown here is derived from an EMBL/GenBank/DDBJ whole genome shotgun (WGS) entry which is preliminary data.</text>
</comment>
<dbReference type="EMBL" id="VTEI01000001">
    <property type="protein sequence ID" value="TYS19916.1"/>
    <property type="molecule type" value="Genomic_DNA"/>
</dbReference>
<protein>
    <submittedName>
        <fullName evidence="1">Uncharacterized protein</fullName>
    </submittedName>
</protein>
<dbReference type="AlphaFoldDB" id="A0A5D4P2G6"/>
<reference evidence="1 2" key="1">
    <citation type="submission" date="2019-08" db="EMBL/GenBank/DDBJ databases">
        <title>Bacillus genomes from the desert of Cuatro Cienegas, Coahuila.</title>
        <authorList>
            <person name="Olmedo-Alvarez G."/>
        </authorList>
    </citation>
    <scope>NUCLEOTIDE SEQUENCE [LARGE SCALE GENOMIC DNA]</scope>
    <source>
        <strain evidence="1 2">CH34_1T</strain>
    </source>
</reference>
<dbReference type="Proteomes" id="UP000322267">
    <property type="component" value="Unassembled WGS sequence"/>
</dbReference>